<dbReference type="GO" id="GO:0003677">
    <property type="term" value="F:DNA binding"/>
    <property type="evidence" value="ECO:0007669"/>
    <property type="project" value="UniProtKB-UniRule"/>
</dbReference>
<evidence type="ECO:0000259" key="3">
    <source>
        <dbReference type="PROSITE" id="PS50977"/>
    </source>
</evidence>
<dbReference type="SUPFAM" id="SSF48498">
    <property type="entry name" value="Tetracyclin repressor-like, C-terminal domain"/>
    <property type="match status" value="1"/>
</dbReference>
<dbReference type="AlphaFoldDB" id="A0A8H9KUL6"/>
<feature type="DNA-binding region" description="H-T-H motif" evidence="2">
    <location>
        <begin position="29"/>
        <end position="48"/>
    </location>
</feature>
<dbReference type="PROSITE" id="PS50977">
    <property type="entry name" value="HTH_TETR_2"/>
    <property type="match status" value="1"/>
</dbReference>
<dbReference type="InterPro" id="IPR036271">
    <property type="entry name" value="Tet_transcr_reg_TetR-rel_C_sf"/>
</dbReference>
<dbReference type="PANTHER" id="PTHR43479">
    <property type="entry name" value="ACREF/ENVCD OPERON REPRESSOR-RELATED"/>
    <property type="match status" value="1"/>
</dbReference>
<dbReference type="EMBL" id="BMKM01000004">
    <property type="protein sequence ID" value="GGE23398.1"/>
    <property type="molecule type" value="Genomic_DNA"/>
</dbReference>
<proteinExistence type="predicted"/>
<dbReference type="SUPFAM" id="SSF46689">
    <property type="entry name" value="Homeodomain-like"/>
    <property type="match status" value="1"/>
</dbReference>
<evidence type="ECO:0000256" key="1">
    <source>
        <dbReference type="ARBA" id="ARBA00023125"/>
    </source>
</evidence>
<dbReference type="Gene3D" id="1.10.357.10">
    <property type="entry name" value="Tetracycline Repressor, domain 2"/>
    <property type="match status" value="1"/>
</dbReference>
<sequence>MNIQLTEKKEQIFISTLKLINIHGFHGSPMSKIAKDADVAVGSIYHYFPSKEDLILELYWYCKEKLNNKVFSIVNPTFAYEKRFKEIWRNLVLYYLDNLDHFGFLEQFYGSPFYEGIRSNLFQQKSERNVLMHFLEEGVRLKHLKDLNVRLLISAYLGVAISLVRGSLYEKTKPTDEEIETMVEIIWNGVKK</sequence>
<dbReference type="InterPro" id="IPR001647">
    <property type="entry name" value="HTH_TetR"/>
</dbReference>
<dbReference type="Pfam" id="PF00440">
    <property type="entry name" value="TetR_N"/>
    <property type="match status" value="1"/>
</dbReference>
<dbReference type="InterPro" id="IPR054422">
    <property type="entry name" value="TetR-like_HI_0893_C"/>
</dbReference>
<dbReference type="Proteomes" id="UP000614460">
    <property type="component" value="Unassembled WGS sequence"/>
</dbReference>
<evidence type="ECO:0000256" key="2">
    <source>
        <dbReference type="PROSITE-ProRule" id="PRU00335"/>
    </source>
</evidence>
<reference evidence="4" key="2">
    <citation type="submission" date="2020-09" db="EMBL/GenBank/DDBJ databases">
        <authorList>
            <person name="Sun Q."/>
            <person name="Zhou Y."/>
        </authorList>
    </citation>
    <scope>NUCLEOTIDE SEQUENCE</scope>
    <source>
        <strain evidence="4">CGMCC 1.15966</strain>
    </source>
</reference>
<gene>
    <name evidence="4" type="ORF">GCM10011516_21360</name>
</gene>
<name>A0A8H9KUL6_9SPHI</name>
<protein>
    <submittedName>
        <fullName evidence="4">TetR family transcriptional regulator</fullName>
    </submittedName>
</protein>
<organism evidence="4 5">
    <name type="scientific">Sphingobacterium cellulitidis</name>
    <dbReference type="NCBI Taxonomy" id="1768011"/>
    <lineage>
        <taxon>Bacteria</taxon>
        <taxon>Pseudomonadati</taxon>
        <taxon>Bacteroidota</taxon>
        <taxon>Sphingobacteriia</taxon>
        <taxon>Sphingobacteriales</taxon>
        <taxon>Sphingobacteriaceae</taxon>
        <taxon>Sphingobacterium</taxon>
    </lineage>
</organism>
<accession>A0A8H9KUL6</accession>
<evidence type="ECO:0000313" key="4">
    <source>
        <dbReference type="EMBL" id="GGE23398.1"/>
    </source>
</evidence>
<reference evidence="4" key="1">
    <citation type="journal article" date="2014" name="Int. J. Syst. Evol. Microbiol.">
        <title>Complete genome sequence of Corynebacterium casei LMG S-19264T (=DSM 44701T), isolated from a smear-ripened cheese.</title>
        <authorList>
            <consortium name="US DOE Joint Genome Institute (JGI-PGF)"/>
            <person name="Walter F."/>
            <person name="Albersmeier A."/>
            <person name="Kalinowski J."/>
            <person name="Ruckert C."/>
        </authorList>
    </citation>
    <scope>NUCLEOTIDE SEQUENCE</scope>
    <source>
        <strain evidence="4">CGMCC 1.15966</strain>
    </source>
</reference>
<evidence type="ECO:0000313" key="5">
    <source>
        <dbReference type="Proteomes" id="UP000614460"/>
    </source>
</evidence>
<dbReference type="InterPro" id="IPR050624">
    <property type="entry name" value="HTH-type_Tx_Regulator"/>
</dbReference>
<dbReference type="RefSeq" id="WP_094258859.1">
    <property type="nucleotide sequence ID" value="NZ_BMKM01000004.1"/>
</dbReference>
<dbReference type="PRINTS" id="PR00455">
    <property type="entry name" value="HTHTETR"/>
</dbReference>
<dbReference type="InterPro" id="IPR009057">
    <property type="entry name" value="Homeodomain-like_sf"/>
</dbReference>
<comment type="caution">
    <text evidence="4">The sequence shown here is derived from an EMBL/GenBank/DDBJ whole genome shotgun (WGS) entry which is preliminary data.</text>
</comment>
<keyword evidence="1 2" id="KW-0238">DNA-binding</keyword>
<feature type="domain" description="HTH tetR-type" evidence="3">
    <location>
        <begin position="6"/>
        <end position="66"/>
    </location>
</feature>
<keyword evidence="5" id="KW-1185">Reference proteome</keyword>
<dbReference type="PANTHER" id="PTHR43479:SF11">
    <property type="entry name" value="ACREF_ENVCD OPERON REPRESSOR-RELATED"/>
    <property type="match status" value="1"/>
</dbReference>
<dbReference type="Pfam" id="PF22604">
    <property type="entry name" value="TetR_HI_0893_C"/>
    <property type="match status" value="1"/>
</dbReference>